<dbReference type="KEGG" id="fat:DVK85_09215"/>
<keyword evidence="3" id="KW-1185">Reference proteome</keyword>
<sequence length="978" mass="113668">MKIQVHRKKLTQKTVQMHKKSPQLILKFTIAFVLFISTLGTAFAQGNDFPETSDEYFAKAKLEGKKNNNFERATAYCEKALELAPLDMDIKEYLGKCYMEIGELEKARITLLEVLEKSPRRTDARHYLLNIETQTERYSSAVCYANELLEITPYSKTLWMRKVNLYNLMDNRVEANRETKRLYQIFPEDEEVRIMYNNVLKEDALKNNKEGDLTSAVQQYKEALKVTKNDPDLYLNLINLYLKLGNTTEALNTADMGLYYLPDNTDILNKKIGILQDQNRYQEAIGLVQKQLQKRQSTRYNDLLIYLTLEAARYNRNSDPYVLYGQLYERDRGNNEAHDYLLNTALSKGYYHDAQLILTQDLKSNPNSKELLSKQLFVYENLGDKSGERRTLEKLYSLYPGDYDITLKYNEMAYEDAKVAFADHDYNNALPVFIRLSNNPDYGKSAKSYMYSIYVAKKSYTLAMDLIESMIRNNPGEHQYVLKKIDLLTAMEDYANAYDLILEYKSRYPDVLQYSYMFKDFSIAYIKYLNEKEAYDTVGLVADALVDEDPNNMLAYNYAIGARISMGKYAEAMEMIKTARRNFPEDKGFRLKEAGVYSQMGDHDKAVAALRSLVEDYPYNPDIKGALIEEMFLQAKVFELDNEPFQAKAVYHEILLIKPNDVQAALKLANIYIDRQEYVEGMLIVDNCLDFNPNNTDLLYKKGVIYEHMSDYKRALYFQSKYVPPPHKYEEHLDHLEYLESKLLKNQVNISYLKATSDSILVTTSVASLEYLRFEGRNTYVARVNYAARPTGVGVQGEADWYHTFKDKSSFIANAGIANRFFPAMKLSFSYYEPFKKNWQGEVGARYNRLLDDRNFYTGIFGIARTFDKVWLNARVLFMSDTDDFYNSVFAQGRFYMNNDRDYAVAMASIGTAPEDQKLDFQVNTLTSYVNTMVGAGYFHHFSHRTTFGVMGNWYNYRVTSTSYINQYNLYLTIRTKF</sequence>
<dbReference type="EMBL" id="CP031188">
    <property type="protein sequence ID" value="AXG74402.1"/>
    <property type="molecule type" value="Genomic_DNA"/>
</dbReference>
<dbReference type="InterPro" id="IPR011990">
    <property type="entry name" value="TPR-like_helical_dom_sf"/>
</dbReference>
<dbReference type="SMART" id="SM00028">
    <property type="entry name" value="TPR"/>
    <property type="match status" value="8"/>
</dbReference>
<reference evidence="2 3" key="1">
    <citation type="submission" date="2018-07" db="EMBL/GenBank/DDBJ databases">
        <title>Complete genome sequence of Flavobacterium arcticum type strain SM1502T.</title>
        <authorList>
            <person name="Li Y."/>
            <person name="Li D.-D."/>
        </authorList>
    </citation>
    <scope>NUCLEOTIDE SEQUENCE [LARGE SCALE GENOMIC DNA]</scope>
    <source>
        <strain evidence="2 3">SM1502</strain>
    </source>
</reference>
<feature type="domain" description="YaiO beta-barrel" evidence="1">
    <location>
        <begin position="745"/>
        <end position="916"/>
    </location>
</feature>
<evidence type="ECO:0000313" key="2">
    <source>
        <dbReference type="EMBL" id="AXG74402.1"/>
    </source>
</evidence>
<dbReference type="AlphaFoldDB" id="A0A345HCU2"/>
<dbReference type="InterPro" id="IPR019734">
    <property type="entry name" value="TPR_rpt"/>
</dbReference>
<evidence type="ECO:0000313" key="3">
    <source>
        <dbReference type="Proteomes" id="UP000253951"/>
    </source>
</evidence>
<dbReference type="SUPFAM" id="SSF48452">
    <property type="entry name" value="TPR-like"/>
    <property type="match status" value="3"/>
</dbReference>
<dbReference type="PANTHER" id="PTHR12558">
    <property type="entry name" value="CELL DIVISION CYCLE 16,23,27"/>
    <property type="match status" value="1"/>
</dbReference>
<dbReference type="Gene3D" id="1.25.40.10">
    <property type="entry name" value="Tetratricopeptide repeat domain"/>
    <property type="match status" value="3"/>
</dbReference>
<evidence type="ECO:0000259" key="1">
    <source>
        <dbReference type="Pfam" id="PF19413"/>
    </source>
</evidence>
<gene>
    <name evidence="2" type="primary">yaiO</name>
    <name evidence="2" type="ORF">DVK85_09215</name>
</gene>
<organism evidence="2 3">
    <name type="scientific">Flavobacterium arcticum</name>
    <dbReference type="NCBI Taxonomy" id="1784713"/>
    <lineage>
        <taxon>Bacteria</taxon>
        <taxon>Pseudomonadati</taxon>
        <taxon>Bacteroidota</taxon>
        <taxon>Flavobacteriia</taxon>
        <taxon>Flavobacteriales</taxon>
        <taxon>Flavobacteriaceae</taxon>
        <taxon>Flavobacterium</taxon>
    </lineage>
</organism>
<protein>
    <submittedName>
        <fullName evidence="2">YaiO family outer membrane beta-barrel protein</fullName>
    </submittedName>
</protein>
<dbReference type="InterPro" id="IPR030887">
    <property type="entry name" value="Beta-barrel_YaiO"/>
</dbReference>
<dbReference type="Pfam" id="PF19413">
    <property type="entry name" value="YaiO"/>
    <property type="match status" value="1"/>
</dbReference>
<dbReference type="NCBIfam" id="TIGR04390">
    <property type="entry name" value="OMP_YaiO_dom"/>
    <property type="match status" value="1"/>
</dbReference>
<dbReference type="Proteomes" id="UP000253951">
    <property type="component" value="Chromosome"/>
</dbReference>
<name>A0A345HCU2_9FLAO</name>
<accession>A0A345HCU2</accession>
<proteinExistence type="predicted"/>
<dbReference type="OrthoDB" id="691989at2"/>
<dbReference type="Pfam" id="PF14559">
    <property type="entry name" value="TPR_19"/>
    <property type="match status" value="3"/>
</dbReference>
<dbReference type="PANTHER" id="PTHR12558:SF13">
    <property type="entry name" value="CELL DIVISION CYCLE PROTEIN 27 HOMOLOG"/>
    <property type="match status" value="1"/>
</dbReference>